<comment type="caution">
    <text evidence="2">The sequence shown here is derived from an EMBL/GenBank/DDBJ whole genome shotgun (WGS) entry which is preliminary data.</text>
</comment>
<name>A0A952KFY9_9PROT</name>
<protein>
    <recommendedName>
        <fullName evidence="4">C-type lysozyme inhibitor domain-containing protein</fullName>
    </recommendedName>
</protein>
<feature type="signal peptide" evidence="1">
    <location>
        <begin position="1"/>
        <end position="27"/>
    </location>
</feature>
<dbReference type="EMBL" id="JAEKLZ010000359">
    <property type="protein sequence ID" value="MBW8728137.1"/>
    <property type="molecule type" value="Genomic_DNA"/>
</dbReference>
<proteinExistence type="predicted"/>
<keyword evidence="1" id="KW-0732">Signal</keyword>
<dbReference type="Proteomes" id="UP000700706">
    <property type="component" value="Unassembled WGS sequence"/>
</dbReference>
<organism evidence="2 3">
    <name type="scientific">Inquilinus limosus</name>
    <dbReference type="NCBI Taxonomy" id="171674"/>
    <lineage>
        <taxon>Bacteria</taxon>
        <taxon>Pseudomonadati</taxon>
        <taxon>Pseudomonadota</taxon>
        <taxon>Alphaproteobacteria</taxon>
        <taxon>Rhodospirillales</taxon>
        <taxon>Rhodospirillaceae</taxon>
        <taxon>Inquilinus</taxon>
    </lineage>
</organism>
<sequence length="99" mass="10554">MRCATALRCLVGLTIAGGVALGAPSLAAEKPTPVDEMDSYTIICTSPRGRIVFSTSDAYGVSVDPSGTVYTYRTGWLSDRTYTYVRGADISCVIRPSPR</sequence>
<dbReference type="AlphaFoldDB" id="A0A952KFY9"/>
<reference evidence="2" key="1">
    <citation type="submission" date="2020-06" db="EMBL/GenBank/DDBJ databases">
        <title>Stable isotope informed genome-resolved metagenomics uncovers potential trophic interactions in rhizosphere soil.</title>
        <authorList>
            <person name="Starr E.P."/>
            <person name="Shi S."/>
            <person name="Blazewicz S.J."/>
            <person name="Koch B.J."/>
            <person name="Probst A.J."/>
            <person name="Hungate B.A."/>
            <person name="Pett-Ridge J."/>
            <person name="Firestone M.K."/>
            <person name="Banfield J.F."/>
        </authorList>
    </citation>
    <scope>NUCLEOTIDE SEQUENCE</scope>
    <source>
        <strain evidence="2">YM_69_17</strain>
    </source>
</reference>
<gene>
    <name evidence="2" type="ORF">JF625_23705</name>
</gene>
<evidence type="ECO:0000313" key="3">
    <source>
        <dbReference type="Proteomes" id="UP000700706"/>
    </source>
</evidence>
<accession>A0A952KFY9</accession>
<evidence type="ECO:0008006" key="4">
    <source>
        <dbReference type="Google" id="ProtNLM"/>
    </source>
</evidence>
<feature type="chain" id="PRO_5037306816" description="C-type lysozyme inhibitor domain-containing protein" evidence="1">
    <location>
        <begin position="28"/>
        <end position="99"/>
    </location>
</feature>
<evidence type="ECO:0000256" key="1">
    <source>
        <dbReference type="SAM" id="SignalP"/>
    </source>
</evidence>
<evidence type="ECO:0000313" key="2">
    <source>
        <dbReference type="EMBL" id="MBW8728137.1"/>
    </source>
</evidence>